<dbReference type="Pfam" id="PF00355">
    <property type="entry name" value="Rieske"/>
    <property type="match status" value="1"/>
</dbReference>
<feature type="domain" description="Rieske" evidence="8">
    <location>
        <begin position="285"/>
        <end position="382"/>
    </location>
</feature>
<evidence type="ECO:0000256" key="3">
    <source>
        <dbReference type="ARBA" id="ARBA00023002"/>
    </source>
</evidence>
<feature type="transmembrane region" description="Helical" evidence="7">
    <location>
        <begin position="182"/>
        <end position="200"/>
    </location>
</feature>
<accession>A0A918VDX1</accession>
<keyword evidence="10" id="KW-1185">Reference proteome</keyword>
<feature type="compositionally biased region" description="Basic and acidic residues" evidence="6">
    <location>
        <begin position="1"/>
        <end position="11"/>
    </location>
</feature>
<evidence type="ECO:0000259" key="8">
    <source>
        <dbReference type="PROSITE" id="PS51296"/>
    </source>
</evidence>
<evidence type="ECO:0000256" key="7">
    <source>
        <dbReference type="SAM" id="Phobius"/>
    </source>
</evidence>
<dbReference type="CDD" id="cd03467">
    <property type="entry name" value="Rieske"/>
    <property type="match status" value="1"/>
</dbReference>
<dbReference type="PANTHER" id="PTHR21266:SF60">
    <property type="entry name" value="3-KETOSTEROID-9-ALPHA-MONOOXYGENASE, OXYGENASE COMPONENT"/>
    <property type="match status" value="1"/>
</dbReference>
<reference evidence="9" key="1">
    <citation type="journal article" date="2014" name="Int. J. Syst. Evol. Microbiol.">
        <title>Complete genome sequence of Corynebacterium casei LMG S-19264T (=DSM 44701T), isolated from a smear-ripened cheese.</title>
        <authorList>
            <consortium name="US DOE Joint Genome Institute (JGI-PGF)"/>
            <person name="Walter F."/>
            <person name="Albersmeier A."/>
            <person name="Kalinowski J."/>
            <person name="Ruckert C."/>
        </authorList>
    </citation>
    <scope>NUCLEOTIDE SEQUENCE</scope>
    <source>
        <strain evidence="9">JCM 5016</strain>
    </source>
</reference>
<dbReference type="InterPro" id="IPR050584">
    <property type="entry name" value="Cholesterol_7-desaturase"/>
</dbReference>
<dbReference type="SUPFAM" id="SSF50022">
    <property type="entry name" value="ISP domain"/>
    <property type="match status" value="1"/>
</dbReference>
<organism evidence="9 10">
    <name type="scientific">Streptomyces echinoruber</name>
    <dbReference type="NCBI Taxonomy" id="68898"/>
    <lineage>
        <taxon>Bacteria</taxon>
        <taxon>Bacillati</taxon>
        <taxon>Actinomycetota</taxon>
        <taxon>Actinomycetes</taxon>
        <taxon>Kitasatosporales</taxon>
        <taxon>Streptomycetaceae</taxon>
        <taxon>Streptomyces</taxon>
    </lineage>
</organism>
<evidence type="ECO:0000256" key="4">
    <source>
        <dbReference type="ARBA" id="ARBA00023004"/>
    </source>
</evidence>
<name>A0A918VDX1_9ACTN</name>
<evidence type="ECO:0000313" key="9">
    <source>
        <dbReference type="EMBL" id="GGZ91834.1"/>
    </source>
</evidence>
<dbReference type="GO" id="GO:0016705">
    <property type="term" value="F:oxidoreductase activity, acting on paired donors, with incorporation or reduction of molecular oxygen"/>
    <property type="evidence" value="ECO:0007669"/>
    <property type="project" value="UniProtKB-ARBA"/>
</dbReference>
<feature type="transmembrane region" description="Helical" evidence="7">
    <location>
        <begin position="245"/>
        <end position="265"/>
    </location>
</feature>
<comment type="caution">
    <text evidence="9">The sequence shown here is derived from an EMBL/GenBank/DDBJ whole genome shotgun (WGS) entry which is preliminary data.</text>
</comment>
<protein>
    <recommendedName>
        <fullName evidence="8">Rieske domain-containing protein</fullName>
    </recommendedName>
</protein>
<keyword evidence="7" id="KW-1133">Transmembrane helix</keyword>
<keyword evidence="3" id="KW-0560">Oxidoreductase</keyword>
<keyword evidence="2" id="KW-0479">Metal-binding</keyword>
<dbReference type="Proteomes" id="UP000623010">
    <property type="component" value="Unassembled WGS sequence"/>
</dbReference>
<proteinExistence type="predicted"/>
<evidence type="ECO:0000313" key="10">
    <source>
        <dbReference type="Proteomes" id="UP000623010"/>
    </source>
</evidence>
<dbReference type="EMBL" id="BMWH01000012">
    <property type="protein sequence ID" value="GGZ91834.1"/>
    <property type="molecule type" value="Genomic_DNA"/>
</dbReference>
<dbReference type="PROSITE" id="PS51296">
    <property type="entry name" value="RIESKE"/>
    <property type="match status" value="1"/>
</dbReference>
<dbReference type="Pfam" id="PF09990">
    <property type="entry name" value="DUF2231"/>
    <property type="match status" value="1"/>
</dbReference>
<evidence type="ECO:0000256" key="2">
    <source>
        <dbReference type="ARBA" id="ARBA00022723"/>
    </source>
</evidence>
<dbReference type="AlphaFoldDB" id="A0A918VDX1"/>
<evidence type="ECO:0000256" key="6">
    <source>
        <dbReference type="SAM" id="MobiDB-lite"/>
    </source>
</evidence>
<keyword evidence="7" id="KW-0472">Membrane</keyword>
<keyword evidence="7" id="KW-0812">Transmembrane</keyword>
<dbReference type="PANTHER" id="PTHR21266">
    <property type="entry name" value="IRON-SULFUR DOMAIN CONTAINING PROTEIN"/>
    <property type="match status" value="1"/>
</dbReference>
<dbReference type="GO" id="GO:0051537">
    <property type="term" value="F:2 iron, 2 sulfur cluster binding"/>
    <property type="evidence" value="ECO:0007669"/>
    <property type="project" value="UniProtKB-KW"/>
</dbReference>
<evidence type="ECO:0000256" key="5">
    <source>
        <dbReference type="ARBA" id="ARBA00023014"/>
    </source>
</evidence>
<dbReference type="GO" id="GO:0046872">
    <property type="term" value="F:metal ion binding"/>
    <property type="evidence" value="ECO:0007669"/>
    <property type="project" value="UniProtKB-KW"/>
</dbReference>
<feature type="transmembrane region" description="Helical" evidence="7">
    <location>
        <begin position="212"/>
        <end position="233"/>
    </location>
</feature>
<keyword evidence="1" id="KW-0001">2Fe-2S</keyword>
<sequence length="387" mass="40115">MPSPREPEPVRTGRVPDASRAGPGRVPSGSRTRPVRVPGASRAGPGPFASRAHPGRVPGRSGGPPGGGPIGGAPRGYSALMTHSSLLHHASAAAGRLLPDPAGPGRILRAVDRIERFSAADRLLESVRRAVRAVPLGRARDGLHGRWLGHPVHPLMVQLPLGSWLSAAVLDAVPGQRRAARTLIATGLLAAGPAAVAGWVDWAELHRQQMRVGVVHAAANVTAVALYAGSLTARLRGREALGRALGLAGLGVVGVGGALGGHLAYRQASGANHAEHVPHLVSPGWHPVAALAELPEGRPVRREIDGVAVAVVREDASTVHVLAERCSHLAGPLSEGTVTDGCLRCPWHGSVFRLSDGWNVEGPATAPQPAFDTRVVDGRVEARLRTS</sequence>
<feature type="region of interest" description="Disordered" evidence="6">
    <location>
        <begin position="1"/>
        <end position="77"/>
    </location>
</feature>
<dbReference type="Gene3D" id="2.102.10.10">
    <property type="entry name" value="Rieske [2Fe-2S] iron-sulphur domain"/>
    <property type="match status" value="1"/>
</dbReference>
<keyword evidence="5" id="KW-0411">Iron-sulfur</keyword>
<feature type="compositionally biased region" description="Gly residues" evidence="6">
    <location>
        <begin position="60"/>
        <end position="74"/>
    </location>
</feature>
<dbReference type="GO" id="GO:0004497">
    <property type="term" value="F:monooxygenase activity"/>
    <property type="evidence" value="ECO:0007669"/>
    <property type="project" value="UniProtKB-ARBA"/>
</dbReference>
<dbReference type="InterPro" id="IPR036922">
    <property type="entry name" value="Rieske_2Fe-2S_sf"/>
</dbReference>
<gene>
    <name evidence="9" type="ORF">GCM10010389_32940</name>
</gene>
<dbReference type="InterPro" id="IPR017941">
    <property type="entry name" value="Rieske_2Fe-2S"/>
</dbReference>
<reference evidence="9" key="2">
    <citation type="submission" date="2020-09" db="EMBL/GenBank/DDBJ databases">
        <authorList>
            <person name="Sun Q."/>
            <person name="Ohkuma M."/>
        </authorList>
    </citation>
    <scope>NUCLEOTIDE SEQUENCE</scope>
    <source>
        <strain evidence="9">JCM 5016</strain>
    </source>
</reference>
<dbReference type="InterPro" id="IPR019251">
    <property type="entry name" value="DUF2231_TM"/>
</dbReference>
<evidence type="ECO:0000256" key="1">
    <source>
        <dbReference type="ARBA" id="ARBA00022714"/>
    </source>
</evidence>
<keyword evidence="4" id="KW-0408">Iron</keyword>